<keyword evidence="17" id="KW-1185">Reference proteome</keyword>
<dbReference type="EC" id="5.3.4.1" evidence="4 13"/>
<evidence type="ECO:0000256" key="7">
    <source>
        <dbReference type="ARBA" id="ARBA00022824"/>
    </source>
</evidence>
<reference evidence="16 17" key="1">
    <citation type="journal article" date="2018" name="BMC Genomics">
        <title>Genomic comparison of Trypanosoma conorhini and Trypanosoma rangeli to Trypanosoma cruzi strains of high and low virulence.</title>
        <authorList>
            <person name="Bradwell K.R."/>
            <person name="Koparde V.N."/>
            <person name="Matveyev A.V."/>
            <person name="Serrano M.G."/>
            <person name="Alves J.M."/>
            <person name="Parikh H."/>
            <person name="Huang B."/>
            <person name="Lee V."/>
            <person name="Espinosa-Alvarez O."/>
            <person name="Ortiz P.A."/>
            <person name="Costa-Martins A.G."/>
            <person name="Teixeira M.M."/>
            <person name="Buck G.A."/>
        </authorList>
    </citation>
    <scope>NUCLEOTIDE SEQUENCE [LARGE SCALE GENOMIC DNA]</scope>
    <source>
        <strain evidence="16 17">AM80</strain>
    </source>
</reference>
<accession>A0A3R7L858</accession>
<feature type="disulfide bond" description="Redox-active" evidence="11">
    <location>
        <begin position="380"/>
        <end position="383"/>
    </location>
</feature>
<comment type="similarity">
    <text evidence="3 12">Belongs to the protein disulfide isomerase family.</text>
</comment>
<dbReference type="Gene3D" id="3.40.30.10">
    <property type="entry name" value="Glutaredoxin"/>
    <property type="match status" value="4"/>
</dbReference>
<dbReference type="PANTHER" id="PTHR18929">
    <property type="entry name" value="PROTEIN DISULFIDE ISOMERASE"/>
    <property type="match status" value="1"/>
</dbReference>
<organism evidence="16 17">
    <name type="scientific">Trypanosoma rangeli</name>
    <dbReference type="NCBI Taxonomy" id="5698"/>
    <lineage>
        <taxon>Eukaryota</taxon>
        <taxon>Discoba</taxon>
        <taxon>Euglenozoa</taxon>
        <taxon>Kinetoplastea</taxon>
        <taxon>Metakinetoplastina</taxon>
        <taxon>Trypanosomatida</taxon>
        <taxon>Trypanosomatidae</taxon>
        <taxon>Trypanosoma</taxon>
        <taxon>Herpetosoma</taxon>
    </lineage>
</organism>
<dbReference type="AlphaFoldDB" id="A0A3R7L858"/>
<dbReference type="GO" id="GO:0003756">
    <property type="term" value="F:protein disulfide isomerase activity"/>
    <property type="evidence" value="ECO:0007669"/>
    <property type="project" value="UniProtKB-EC"/>
</dbReference>
<dbReference type="VEuPathDB" id="TriTrypDB:TRSC58_06376"/>
<feature type="domain" description="Thioredoxin" evidence="15">
    <location>
        <begin position="2"/>
        <end position="125"/>
    </location>
</feature>
<dbReference type="OMA" id="FFGMKKD"/>
<dbReference type="PANTHER" id="PTHR18929:SF246">
    <property type="entry name" value="PROTEIN DISULFIDE ISOMERASE-LIKE 1-4"/>
    <property type="match status" value="1"/>
</dbReference>
<feature type="chain" id="PRO_5018381396" description="Protein disulfide-isomerase" evidence="13">
    <location>
        <begin position="20"/>
        <end position="482"/>
    </location>
</feature>
<dbReference type="Proteomes" id="UP000283634">
    <property type="component" value="Unassembled WGS sequence"/>
</dbReference>
<evidence type="ECO:0000256" key="13">
    <source>
        <dbReference type="RuleBase" id="RU361130"/>
    </source>
</evidence>
<comment type="catalytic activity">
    <reaction evidence="1 13">
        <text>Catalyzes the rearrangement of -S-S- bonds in proteins.</text>
        <dbReference type="EC" id="5.3.4.1"/>
    </reaction>
</comment>
<dbReference type="CDD" id="cd02981">
    <property type="entry name" value="PDI_b_family"/>
    <property type="match status" value="1"/>
</dbReference>
<evidence type="ECO:0000313" key="17">
    <source>
        <dbReference type="Proteomes" id="UP000283634"/>
    </source>
</evidence>
<dbReference type="OrthoDB" id="427280at2759"/>
<dbReference type="CDD" id="cd02961">
    <property type="entry name" value="PDI_a_family"/>
    <property type="match status" value="1"/>
</dbReference>
<dbReference type="InterPro" id="IPR036249">
    <property type="entry name" value="Thioredoxin-like_sf"/>
</dbReference>
<dbReference type="CDD" id="cd02995">
    <property type="entry name" value="PDI_a_PDI_a'_C"/>
    <property type="match status" value="1"/>
</dbReference>
<dbReference type="PRINTS" id="PR00421">
    <property type="entry name" value="THIOREDOXIN"/>
</dbReference>
<dbReference type="RefSeq" id="XP_029241076.1">
    <property type="nucleotide sequence ID" value="XM_029379110.1"/>
</dbReference>
<name>A0A3R7L858_TRYRA</name>
<evidence type="ECO:0000256" key="3">
    <source>
        <dbReference type="ARBA" id="ARBA00006347"/>
    </source>
</evidence>
<feature type="signal peptide" evidence="13">
    <location>
        <begin position="1"/>
        <end position="19"/>
    </location>
</feature>
<dbReference type="CDD" id="cd02982">
    <property type="entry name" value="PDI_b'_family"/>
    <property type="match status" value="1"/>
</dbReference>
<keyword evidence="6" id="KW-0677">Repeat</keyword>
<evidence type="ECO:0000256" key="6">
    <source>
        <dbReference type="ARBA" id="ARBA00022737"/>
    </source>
</evidence>
<dbReference type="NCBIfam" id="TIGR01130">
    <property type="entry name" value="ER_PDI_fam"/>
    <property type="match status" value="1"/>
</dbReference>
<dbReference type="NCBIfam" id="TIGR01126">
    <property type="entry name" value="pdi_dom"/>
    <property type="match status" value="2"/>
</dbReference>
<dbReference type="GeneID" id="40326026"/>
<feature type="domain" description="Thioredoxin" evidence="15">
    <location>
        <begin position="336"/>
        <end position="457"/>
    </location>
</feature>
<dbReference type="InterPro" id="IPR017937">
    <property type="entry name" value="Thioredoxin_CS"/>
</dbReference>
<dbReference type="InterPro" id="IPR013766">
    <property type="entry name" value="Thioredoxin_domain"/>
</dbReference>
<evidence type="ECO:0000256" key="10">
    <source>
        <dbReference type="ARBA" id="ARBA00023284"/>
    </source>
</evidence>
<dbReference type="SUPFAM" id="SSF52833">
    <property type="entry name" value="Thioredoxin-like"/>
    <property type="match status" value="4"/>
</dbReference>
<feature type="region of interest" description="Disordered" evidence="14">
    <location>
        <begin position="462"/>
        <end position="482"/>
    </location>
</feature>
<evidence type="ECO:0000256" key="8">
    <source>
        <dbReference type="ARBA" id="ARBA00023157"/>
    </source>
</evidence>
<keyword evidence="5 13" id="KW-0732">Signal</keyword>
<comment type="caution">
    <text evidence="16">The sequence shown here is derived from an EMBL/GenBank/DDBJ whole genome shotgun (WGS) entry which is preliminary data.</text>
</comment>
<evidence type="ECO:0000256" key="14">
    <source>
        <dbReference type="SAM" id="MobiDB-lite"/>
    </source>
</evidence>
<dbReference type="InterPro" id="IPR005792">
    <property type="entry name" value="Prot_disulphide_isomerase"/>
</dbReference>
<evidence type="ECO:0000256" key="5">
    <source>
        <dbReference type="ARBA" id="ARBA00022729"/>
    </source>
</evidence>
<protein>
    <recommendedName>
        <fullName evidence="4 13">Protein disulfide-isomerase</fullName>
        <ecNumber evidence="4 13">5.3.4.1</ecNumber>
    </recommendedName>
</protein>
<dbReference type="GO" id="GO:0006457">
    <property type="term" value="P:protein folding"/>
    <property type="evidence" value="ECO:0007669"/>
    <property type="project" value="TreeGrafter"/>
</dbReference>
<evidence type="ECO:0000259" key="15">
    <source>
        <dbReference type="PROSITE" id="PS51352"/>
    </source>
</evidence>
<dbReference type="InterPro" id="IPR005788">
    <property type="entry name" value="PDI_thioredoxin-like_dom"/>
</dbReference>
<dbReference type="Pfam" id="PF00085">
    <property type="entry name" value="Thioredoxin"/>
    <property type="match status" value="2"/>
</dbReference>
<evidence type="ECO:0000256" key="4">
    <source>
        <dbReference type="ARBA" id="ARBA00012723"/>
    </source>
</evidence>
<gene>
    <name evidence="16" type="ORF">TraAM80_02093</name>
</gene>
<evidence type="ECO:0000256" key="2">
    <source>
        <dbReference type="ARBA" id="ARBA00004319"/>
    </source>
</evidence>
<sequence>MMRFLLLATLLLCSLRVEGSEVVAATDKNFDSVIARSKVALVKFYAPWCGHCQKLAPEWEKAAKEIPSEAIMVDVDCTKEKNLAKKYSIQGFPTIILFRDGEEVEHYKGARKSTDLINYVKANVGPAVVYPSSAEELAKLKEEHDAVCVGVTSDTESALSKALETSAKNLRMKLKFAVITDSKILPEEKLESIVVFRKGGEKEIYEGAMEVKELNSFLAVSFLPFAGEINPKTYMNYAAISFPVGWVLLKPSGEESQELKPKLVDLGRRMRRQVVLLWADADQYGVASSLGLPEDAKYPAFAIVQGEDHFVHPSAEPVTAESIEKFIVGFSEGKITKEIKSQPIPEVETVEGLTTVVAKTLDKHLSSGKDILIEFFAPWCGHCKNLAPTYAKLAKELESSNVIIAAMDATANHVNQSVFEVSGFPTIYFVPHGKKPIIYEGERSFDDMYKFVREHSSALKDAPIPEKIKNENKEKNGDEGDL</sequence>
<feature type="disulfide bond" description="Redox-active" evidence="11">
    <location>
        <begin position="49"/>
        <end position="52"/>
    </location>
</feature>
<evidence type="ECO:0000256" key="9">
    <source>
        <dbReference type="ARBA" id="ARBA00023235"/>
    </source>
</evidence>
<keyword evidence="9 13" id="KW-0413">Isomerase</keyword>
<dbReference type="FunFam" id="3.40.30.10:FF:000107">
    <property type="entry name" value="Protein disulfide-isomerase 5-2"/>
    <property type="match status" value="1"/>
</dbReference>
<proteinExistence type="inferred from homology"/>
<dbReference type="Pfam" id="PF13848">
    <property type="entry name" value="Thioredoxin_6"/>
    <property type="match status" value="1"/>
</dbReference>
<dbReference type="PROSITE" id="PS00194">
    <property type="entry name" value="THIOREDOXIN_1"/>
    <property type="match status" value="2"/>
</dbReference>
<comment type="subcellular location">
    <subcellularLocation>
        <location evidence="2">Endoplasmic reticulum lumen</location>
    </subcellularLocation>
</comment>
<dbReference type="GO" id="GO:0034976">
    <property type="term" value="P:response to endoplasmic reticulum stress"/>
    <property type="evidence" value="ECO:0007669"/>
    <property type="project" value="TreeGrafter"/>
</dbReference>
<dbReference type="EMBL" id="MKGL01000045">
    <property type="protein sequence ID" value="RNF09609.1"/>
    <property type="molecule type" value="Genomic_DNA"/>
</dbReference>
<keyword evidence="10 11" id="KW-0676">Redox-active center</keyword>
<keyword evidence="8 11" id="KW-1015">Disulfide bond</keyword>
<dbReference type="GO" id="GO:0005788">
    <property type="term" value="C:endoplasmic reticulum lumen"/>
    <property type="evidence" value="ECO:0007669"/>
    <property type="project" value="UniProtKB-SubCell"/>
</dbReference>
<evidence type="ECO:0000256" key="12">
    <source>
        <dbReference type="RuleBase" id="RU004208"/>
    </source>
</evidence>
<evidence type="ECO:0000256" key="11">
    <source>
        <dbReference type="PIRSR" id="PIRSR605792-51"/>
    </source>
</evidence>
<evidence type="ECO:0000256" key="1">
    <source>
        <dbReference type="ARBA" id="ARBA00001182"/>
    </source>
</evidence>
<dbReference type="PROSITE" id="PS51352">
    <property type="entry name" value="THIOREDOXIN_2"/>
    <property type="match status" value="2"/>
</dbReference>
<keyword evidence="7" id="KW-0256">Endoplasmic reticulum</keyword>
<evidence type="ECO:0000313" key="16">
    <source>
        <dbReference type="EMBL" id="RNF09609.1"/>
    </source>
</evidence>